<dbReference type="EMBL" id="AHNR02000075">
    <property type="protein sequence ID" value="EKR52806.1"/>
    <property type="molecule type" value="Genomic_DNA"/>
</dbReference>
<dbReference type="GO" id="GO:0007165">
    <property type="term" value="P:signal transduction"/>
    <property type="evidence" value="ECO:0007669"/>
    <property type="project" value="UniProtKB-KW"/>
</dbReference>
<evidence type="ECO:0000256" key="5">
    <source>
        <dbReference type="ARBA" id="ARBA00022989"/>
    </source>
</evidence>
<evidence type="ECO:0000256" key="1">
    <source>
        <dbReference type="ARBA" id="ARBA00004651"/>
    </source>
</evidence>
<keyword evidence="6 10" id="KW-0472">Membrane</keyword>
<evidence type="ECO:0000256" key="10">
    <source>
        <dbReference type="SAM" id="Phobius"/>
    </source>
</evidence>
<dbReference type="Pfam" id="PF02743">
    <property type="entry name" value="dCache_1"/>
    <property type="match status" value="1"/>
</dbReference>
<dbReference type="Pfam" id="PF00015">
    <property type="entry name" value="MCPsignal"/>
    <property type="match status" value="1"/>
</dbReference>
<dbReference type="GO" id="GO:0005886">
    <property type="term" value="C:plasma membrane"/>
    <property type="evidence" value="ECO:0007669"/>
    <property type="project" value="UniProtKB-SubCell"/>
</dbReference>
<evidence type="ECO:0000256" key="4">
    <source>
        <dbReference type="ARBA" id="ARBA00022692"/>
    </source>
</evidence>
<dbReference type="InterPro" id="IPR033479">
    <property type="entry name" value="dCache_1"/>
</dbReference>
<dbReference type="GO" id="GO:0006935">
    <property type="term" value="P:chemotaxis"/>
    <property type="evidence" value="ECO:0007669"/>
    <property type="project" value="UniProtKB-KW"/>
</dbReference>
<dbReference type="SUPFAM" id="SSF103190">
    <property type="entry name" value="Sensory domain-like"/>
    <property type="match status" value="1"/>
</dbReference>
<dbReference type="PROSITE" id="PS50111">
    <property type="entry name" value="CHEMOTAXIS_TRANSDUC_2"/>
    <property type="match status" value="1"/>
</dbReference>
<evidence type="ECO:0000259" key="11">
    <source>
        <dbReference type="PROSITE" id="PS50111"/>
    </source>
</evidence>
<evidence type="ECO:0000256" key="9">
    <source>
        <dbReference type="PROSITE-ProRule" id="PRU00284"/>
    </source>
</evidence>
<dbReference type="InterPro" id="IPR003660">
    <property type="entry name" value="HAMP_dom"/>
</dbReference>
<feature type="transmembrane region" description="Helical" evidence="10">
    <location>
        <begin position="280"/>
        <end position="306"/>
    </location>
</feature>
<name>A0A0E2CYF2_LEPIR</name>
<dbReference type="Pfam" id="PF00672">
    <property type="entry name" value="HAMP"/>
    <property type="match status" value="1"/>
</dbReference>
<dbReference type="PANTHER" id="PTHR32089:SF112">
    <property type="entry name" value="LYSOZYME-LIKE PROTEIN-RELATED"/>
    <property type="match status" value="1"/>
</dbReference>
<dbReference type="CDD" id="cd18773">
    <property type="entry name" value="PDC1_HK_sensor"/>
    <property type="match status" value="1"/>
</dbReference>
<dbReference type="Proteomes" id="UP000001340">
    <property type="component" value="Unassembled WGS sequence"/>
</dbReference>
<feature type="transmembrane region" description="Helical" evidence="10">
    <location>
        <begin position="6"/>
        <end position="32"/>
    </location>
</feature>
<dbReference type="PANTHER" id="PTHR32089">
    <property type="entry name" value="METHYL-ACCEPTING CHEMOTAXIS PROTEIN MCPB"/>
    <property type="match status" value="1"/>
</dbReference>
<accession>A0A0E2CYF2</accession>
<keyword evidence="7 9" id="KW-0807">Transducer</keyword>
<keyword evidence="5 10" id="KW-1133">Transmembrane helix</keyword>
<feature type="domain" description="HAMP" evidence="12">
    <location>
        <begin position="307"/>
        <end position="359"/>
    </location>
</feature>
<reference evidence="13 14" key="1">
    <citation type="submission" date="2012-10" db="EMBL/GenBank/DDBJ databases">
        <authorList>
            <person name="Harkins D.M."/>
            <person name="Durkin A.S."/>
            <person name="Brinkac L.M."/>
            <person name="Haft D.H."/>
            <person name="Selengut J.D."/>
            <person name="Sanka R."/>
            <person name="DePew J."/>
            <person name="Purushe J."/>
            <person name="Chanthongthip A."/>
            <person name="Lattana O."/>
            <person name="Phetsouvanh R."/>
            <person name="Newton P.N."/>
            <person name="Vinetz J.M."/>
            <person name="Sutton G.G."/>
            <person name="Nierman W.C."/>
            <person name="Fouts D.E."/>
        </authorList>
    </citation>
    <scope>NUCLEOTIDE SEQUENCE [LARGE SCALE GENOMIC DNA]</scope>
    <source>
        <strain evidence="13 14">UI 12758</strain>
    </source>
</reference>
<evidence type="ECO:0000256" key="8">
    <source>
        <dbReference type="ARBA" id="ARBA00029447"/>
    </source>
</evidence>
<dbReference type="CDD" id="cd06225">
    <property type="entry name" value="HAMP"/>
    <property type="match status" value="1"/>
</dbReference>
<dbReference type="InterPro" id="IPR004089">
    <property type="entry name" value="MCPsignal_dom"/>
</dbReference>
<evidence type="ECO:0000256" key="2">
    <source>
        <dbReference type="ARBA" id="ARBA00022475"/>
    </source>
</evidence>
<protein>
    <submittedName>
        <fullName evidence="13">Methyl-accepting chemotaxis protein signaling domain protein</fullName>
    </submittedName>
</protein>
<evidence type="ECO:0000313" key="13">
    <source>
        <dbReference type="EMBL" id="EKR52806.1"/>
    </source>
</evidence>
<dbReference type="PROSITE" id="PS50885">
    <property type="entry name" value="HAMP"/>
    <property type="match status" value="1"/>
</dbReference>
<dbReference type="RefSeq" id="WP_000546500.1">
    <property type="nucleotide sequence ID" value="NZ_AHNR02000075.1"/>
</dbReference>
<evidence type="ECO:0000313" key="14">
    <source>
        <dbReference type="Proteomes" id="UP000001340"/>
    </source>
</evidence>
<comment type="subcellular location">
    <subcellularLocation>
        <location evidence="1">Cell membrane</location>
        <topology evidence="1">Multi-pass membrane protein</topology>
    </subcellularLocation>
</comment>
<dbReference type="Gene3D" id="3.30.450.20">
    <property type="entry name" value="PAS domain"/>
    <property type="match status" value="1"/>
</dbReference>
<organism evidence="13 14">
    <name type="scientific">Leptospira interrogans str. UI 12758</name>
    <dbReference type="NCBI Taxonomy" id="1049938"/>
    <lineage>
        <taxon>Bacteria</taxon>
        <taxon>Pseudomonadati</taxon>
        <taxon>Spirochaetota</taxon>
        <taxon>Spirochaetia</taxon>
        <taxon>Leptospirales</taxon>
        <taxon>Leptospiraceae</taxon>
        <taxon>Leptospira</taxon>
    </lineage>
</organism>
<feature type="domain" description="Methyl-accepting transducer" evidence="11">
    <location>
        <begin position="392"/>
        <end position="628"/>
    </location>
</feature>
<dbReference type="SMART" id="SM00304">
    <property type="entry name" value="HAMP"/>
    <property type="match status" value="1"/>
</dbReference>
<evidence type="ECO:0000256" key="7">
    <source>
        <dbReference type="ARBA" id="ARBA00023224"/>
    </source>
</evidence>
<dbReference type="SMART" id="SM00283">
    <property type="entry name" value="MA"/>
    <property type="match status" value="1"/>
</dbReference>
<dbReference type="InterPro" id="IPR029151">
    <property type="entry name" value="Sensor-like_sf"/>
</dbReference>
<keyword evidence="2" id="KW-1003">Cell membrane</keyword>
<sequence length="664" mass="72238">MHHRNLKFILLISGISILFALTCIISTVAFFVGKKKITENYLSQMKSIIMVVGLDFDSFLTNHVNVAWTIANDPRTLESLKSGSPIAGNFYQDLMQRYGVYENIFVCSLDKDATVIVDGVGGKSIGIKISEVKIEQSVITAKEGKAYLAKARKSPINGLPVALISVPILEGNHPIGLVGVALSFDSISEKIIKEIKIGEQGYVFAMEQEGIVIAHPEKDQVLNLDISKEDYGKKILDLKTGNMTEFLSQGDEHYVIPYKLDTWKTSIVAVQPKSEIRESLFGLLVLIVLAGAATASVSSYLLYVLLKKRLSPLENASKLFKTMSAGDLRSNIKVVYEDEIGSMSQDLNSFIFSIRNSLKEIQNVSTELASFSEKLTTSSNSFAAGAQATAASTEEMSATIEELSSGMDNISAGTNRQYNNIIEFHNNIKNLSSSVSEIGSEIKQALGLTQGISLQAVKGEESLGQMKTMVQNIIKSSGEMSAIIGIINDISDQTSLLALNAAIEAARAGEAGKGFAVVAEEISKLSERTNTSIKSISEMILRNNHELDSGANGIQSSSEVIHEIIKNTDTVSKAMKRLYEITSVQEGINRQVTEHADKVGADAEFVKQAMDEQKQAFHEITQAIVQINDHTLGTASGADEISSSAKNLEISAEDLRRITERFTL</sequence>
<evidence type="ECO:0000256" key="3">
    <source>
        <dbReference type="ARBA" id="ARBA00022500"/>
    </source>
</evidence>
<keyword evidence="3" id="KW-0145">Chemotaxis</keyword>
<dbReference type="SUPFAM" id="SSF58104">
    <property type="entry name" value="Methyl-accepting chemotaxis protein (MCP) signaling domain"/>
    <property type="match status" value="1"/>
</dbReference>
<proteinExistence type="inferred from homology"/>
<comment type="similarity">
    <text evidence="8">Belongs to the methyl-accepting chemotaxis (MCP) protein family.</text>
</comment>
<dbReference type="AlphaFoldDB" id="A0A0E2CYF2"/>
<keyword evidence="4 10" id="KW-0812">Transmembrane</keyword>
<dbReference type="Gene3D" id="1.10.287.950">
    <property type="entry name" value="Methyl-accepting chemotaxis protein"/>
    <property type="match status" value="1"/>
</dbReference>
<evidence type="ECO:0000256" key="6">
    <source>
        <dbReference type="ARBA" id="ARBA00023136"/>
    </source>
</evidence>
<gene>
    <name evidence="13" type="ORF">LEP1GSC105_2508</name>
</gene>
<evidence type="ECO:0000259" key="12">
    <source>
        <dbReference type="PROSITE" id="PS50885"/>
    </source>
</evidence>
<comment type="caution">
    <text evidence="13">The sequence shown here is derived from an EMBL/GenBank/DDBJ whole genome shotgun (WGS) entry which is preliminary data.</text>
</comment>
<dbReference type="CDD" id="cd12912">
    <property type="entry name" value="PDC2_MCP_like"/>
    <property type="match status" value="1"/>
</dbReference>